<dbReference type="Gene3D" id="3.30.900.10">
    <property type="entry name" value="HORMA domain"/>
    <property type="match status" value="1"/>
</dbReference>
<accession>A0ABP0NUY1</accession>
<keyword evidence="3" id="KW-0132">Cell division</keyword>
<sequence>MATAQATSNEITLRGSTDIVTEFFGYSINSILYQRGIYPPDTFKRVSKYGLALLVTQDDYLQGYLDQVLKQLEAWLLQGTVQKLVLVITGCETKEVLERWVFNVEADKTVVQAAEAVDQEQKAPNATGADGAAPGGPAPVKQKSKKEIMSEIQAIIRQITASVTFLPLLSEACTFDLLVHTDCEAAVPQTWEESDPRHITDATDVKLRSFTTKIHKVDTCVSYRNDSTDPVLARLAPLVVGDDTSSSLPELGLVLASSSLPTRPRMK</sequence>
<dbReference type="InterPro" id="IPR036570">
    <property type="entry name" value="HORMA_dom_sf"/>
</dbReference>
<feature type="compositionally biased region" description="Low complexity" evidence="7">
    <location>
        <begin position="123"/>
        <end position="132"/>
    </location>
</feature>
<gene>
    <name evidence="9" type="ORF">SCF082_LOCUS33990</name>
</gene>
<comment type="subcellular location">
    <subcellularLocation>
        <location evidence="1">Nucleus</location>
    </subcellularLocation>
</comment>
<feature type="domain" description="HORMA" evidence="8">
    <location>
        <begin position="14"/>
        <end position="221"/>
    </location>
</feature>
<evidence type="ECO:0000256" key="2">
    <source>
        <dbReference type="ARBA" id="ARBA00010348"/>
    </source>
</evidence>
<evidence type="ECO:0000256" key="4">
    <source>
        <dbReference type="ARBA" id="ARBA00022776"/>
    </source>
</evidence>
<dbReference type="Pfam" id="PF02301">
    <property type="entry name" value="HORMA"/>
    <property type="match status" value="1"/>
</dbReference>
<evidence type="ECO:0000259" key="8">
    <source>
        <dbReference type="PROSITE" id="PS50815"/>
    </source>
</evidence>
<dbReference type="SUPFAM" id="SSF56019">
    <property type="entry name" value="The spindle assembly checkpoint protein mad2"/>
    <property type="match status" value="1"/>
</dbReference>
<name>A0ABP0NUY1_9DINO</name>
<dbReference type="EMBL" id="CAXAMM010030753">
    <property type="protein sequence ID" value="CAK9066982.1"/>
    <property type="molecule type" value="Genomic_DNA"/>
</dbReference>
<evidence type="ECO:0000256" key="5">
    <source>
        <dbReference type="ARBA" id="ARBA00023242"/>
    </source>
</evidence>
<organism evidence="9 10">
    <name type="scientific">Durusdinium trenchii</name>
    <dbReference type="NCBI Taxonomy" id="1381693"/>
    <lineage>
        <taxon>Eukaryota</taxon>
        <taxon>Sar</taxon>
        <taxon>Alveolata</taxon>
        <taxon>Dinophyceae</taxon>
        <taxon>Suessiales</taxon>
        <taxon>Symbiodiniaceae</taxon>
        <taxon>Durusdinium</taxon>
    </lineage>
</organism>
<keyword evidence="5" id="KW-0539">Nucleus</keyword>
<comment type="similarity">
    <text evidence="2">Belongs to the MAD2 family.</text>
</comment>
<keyword evidence="4" id="KW-0498">Mitosis</keyword>
<reference evidence="9 10" key="1">
    <citation type="submission" date="2024-02" db="EMBL/GenBank/DDBJ databases">
        <authorList>
            <person name="Chen Y."/>
            <person name="Shah S."/>
            <person name="Dougan E. K."/>
            <person name="Thang M."/>
            <person name="Chan C."/>
        </authorList>
    </citation>
    <scope>NUCLEOTIDE SEQUENCE [LARGE SCALE GENOMIC DNA]</scope>
</reference>
<dbReference type="InterPro" id="IPR003511">
    <property type="entry name" value="HORMA_dom"/>
</dbReference>
<dbReference type="PANTHER" id="PTHR11842">
    <property type="entry name" value="MITOTIC SPINDLE ASSEMBLY CHECKPOINT PROTEIN MAD2"/>
    <property type="match status" value="1"/>
</dbReference>
<evidence type="ECO:0000313" key="9">
    <source>
        <dbReference type="EMBL" id="CAK9066982.1"/>
    </source>
</evidence>
<comment type="caution">
    <text evidence="9">The sequence shown here is derived from an EMBL/GenBank/DDBJ whole genome shotgun (WGS) entry which is preliminary data.</text>
</comment>
<dbReference type="PROSITE" id="PS50815">
    <property type="entry name" value="HORMA"/>
    <property type="match status" value="1"/>
</dbReference>
<dbReference type="PANTHER" id="PTHR11842:SF11">
    <property type="entry name" value="MITOTIC SPINDLE ASSEMBLY CHECKPOINT PROTEIN MAD2A"/>
    <property type="match status" value="1"/>
</dbReference>
<evidence type="ECO:0000256" key="3">
    <source>
        <dbReference type="ARBA" id="ARBA00022618"/>
    </source>
</evidence>
<protein>
    <submittedName>
        <fullName evidence="9">Mitotic spindle assembly checkpoint protein MAD2A (Mitotic arrest deficient 2-like protein 1) (MAD2-like protein 1)</fullName>
    </submittedName>
</protein>
<evidence type="ECO:0000256" key="1">
    <source>
        <dbReference type="ARBA" id="ARBA00004123"/>
    </source>
</evidence>
<evidence type="ECO:0000256" key="6">
    <source>
        <dbReference type="ARBA" id="ARBA00023306"/>
    </source>
</evidence>
<feature type="non-terminal residue" evidence="9">
    <location>
        <position position="267"/>
    </location>
</feature>
<evidence type="ECO:0000256" key="7">
    <source>
        <dbReference type="SAM" id="MobiDB-lite"/>
    </source>
</evidence>
<evidence type="ECO:0000313" key="10">
    <source>
        <dbReference type="Proteomes" id="UP001642464"/>
    </source>
</evidence>
<dbReference type="Proteomes" id="UP001642464">
    <property type="component" value="Unassembled WGS sequence"/>
</dbReference>
<keyword evidence="6" id="KW-0131">Cell cycle</keyword>
<dbReference type="InterPro" id="IPR045091">
    <property type="entry name" value="Mad2-like"/>
</dbReference>
<proteinExistence type="inferred from homology"/>
<feature type="region of interest" description="Disordered" evidence="7">
    <location>
        <begin position="118"/>
        <end position="143"/>
    </location>
</feature>
<keyword evidence="10" id="KW-1185">Reference proteome</keyword>